<evidence type="ECO:0000313" key="1">
    <source>
        <dbReference type="EMBL" id="CAD9508577.1"/>
    </source>
</evidence>
<gene>
    <name evidence="1" type="ORF">BRAN1462_LOCUS6273</name>
</gene>
<protein>
    <submittedName>
        <fullName evidence="1">Uncharacterized protein</fullName>
    </submittedName>
</protein>
<dbReference type="EMBL" id="HBGW01009799">
    <property type="protein sequence ID" value="CAD9508577.1"/>
    <property type="molecule type" value="Transcribed_RNA"/>
</dbReference>
<organism evidence="1">
    <name type="scientific">Zooxanthella nutricula</name>
    <dbReference type="NCBI Taxonomy" id="1333877"/>
    <lineage>
        <taxon>Eukaryota</taxon>
        <taxon>Sar</taxon>
        <taxon>Alveolata</taxon>
        <taxon>Dinophyceae</taxon>
        <taxon>Peridiniales</taxon>
        <taxon>Peridiniales incertae sedis</taxon>
        <taxon>Zooxanthella</taxon>
    </lineage>
</organism>
<dbReference type="AlphaFoldDB" id="A0A7S2MXR4"/>
<reference evidence="1" key="1">
    <citation type="submission" date="2021-01" db="EMBL/GenBank/DDBJ databases">
        <authorList>
            <person name="Corre E."/>
            <person name="Pelletier E."/>
            <person name="Niang G."/>
            <person name="Scheremetjew M."/>
            <person name="Finn R."/>
            <person name="Kale V."/>
            <person name="Holt S."/>
            <person name="Cochrane G."/>
            <person name="Meng A."/>
            <person name="Brown T."/>
            <person name="Cohen L."/>
        </authorList>
    </citation>
    <scope>NUCLEOTIDE SEQUENCE</scope>
    <source>
        <strain evidence="1">RCC3387</strain>
    </source>
</reference>
<accession>A0A7S2MXR4</accession>
<name>A0A7S2MXR4_9DINO</name>
<proteinExistence type="predicted"/>
<sequence length="362" mass="38033">MFAYDREGGRSRYRATRNATLFHAGGDRLVSDTLMAALLGPGLFGQNTTLGEGADALCRALPFRYEDLFAVLRGTRSRGMSSAGGEPCELWALDRDPHGVRQHVSACVGSDGVPRSFKFSVGPFKHTSVEYRFTNVVVGPLDEAEFAPSYACAHNYPARPCETQGVAKLELYAAYSQEGNLSRANDALSTAADFCLRAASHSGLSSSGLLSKWQVEANASWGQYAYCGPSEGGGGGCFGHSGKHVGRQGALGPGGGMGGQCSANDDVGSWYSFPAEGQCPEGAALGSGGCTWKAYVARTVSYKCLFEDRELKYACGRERGHAPMARSAAIIQAALASADPARGGCPDAPQHGLQQAPPVLVV</sequence>